<dbReference type="EC" id="3.6.1.55" evidence="11"/>
<keyword evidence="15" id="KW-1185">Reference proteome</keyword>
<gene>
    <name evidence="14" type="ORF">FHU41_000010</name>
</gene>
<dbReference type="Gene3D" id="3.90.79.10">
    <property type="entry name" value="Nucleoside Triphosphate Pyrophosphohydrolase"/>
    <property type="match status" value="1"/>
</dbReference>
<comment type="caution">
    <text evidence="14">The sequence shown here is derived from an EMBL/GenBank/DDBJ whole genome shotgun (WGS) entry which is preliminary data.</text>
</comment>
<evidence type="ECO:0000256" key="3">
    <source>
        <dbReference type="ARBA" id="ARBA00022457"/>
    </source>
</evidence>
<keyword evidence="8" id="KW-0460">Magnesium</keyword>
<keyword evidence="3" id="KW-0515">Mutator protein</keyword>
<evidence type="ECO:0000256" key="4">
    <source>
        <dbReference type="ARBA" id="ARBA00022705"/>
    </source>
</evidence>
<dbReference type="InterPro" id="IPR020084">
    <property type="entry name" value="NUDIX_hydrolase_CS"/>
</dbReference>
<evidence type="ECO:0000256" key="6">
    <source>
        <dbReference type="ARBA" id="ARBA00022763"/>
    </source>
</evidence>
<evidence type="ECO:0000256" key="1">
    <source>
        <dbReference type="ARBA" id="ARBA00001946"/>
    </source>
</evidence>
<dbReference type="GO" id="GO:0035539">
    <property type="term" value="F:8-oxo-7,8-dihydrodeoxyguanosine triphosphate pyrophosphatase activity"/>
    <property type="evidence" value="ECO:0007669"/>
    <property type="project" value="UniProtKB-EC"/>
</dbReference>
<sequence>MMQKLIVGAALLDDLSKPTRLLVARRTAPAALAGLWEFPGGKVEPGEEAEQGLLRELVEELGIEAVLGAELPVRAAALKGLPIAADAALGSAAEGWPLSGGAVMRLWLAAIADGVPTPLEDHDELRWMPLSDPELIMALPWIPADFPIVAELLRVLG</sequence>
<dbReference type="GO" id="GO:0008413">
    <property type="term" value="F:8-oxo-7,8-dihydroguanosine triphosphate pyrophosphatase activity"/>
    <property type="evidence" value="ECO:0007669"/>
    <property type="project" value="TreeGrafter"/>
</dbReference>
<evidence type="ECO:0000259" key="13">
    <source>
        <dbReference type="PROSITE" id="PS51462"/>
    </source>
</evidence>
<dbReference type="Proteomes" id="UP000521748">
    <property type="component" value="Unassembled WGS sequence"/>
</dbReference>
<dbReference type="AlphaFoldDB" id="A0A7Y9LQL5"/>
<dbReference type="EMBL" id="JACBYQ010000001">
    <property type="protein sequence ID" value="NYE93789.1"/>
    <property type="molecule type" value="Genomic_DNA"/>
</dbReference>
<dbReference type="GO" id="GO:0006281">
    <property type="term" value="P:DNA repair"/>
    <property type="evidence" value="ECO:0007669"/>
    <property type="project" value="UniProtKB-KW"/>
</dbReference>
<evidence type="ECO:0000256" key="10">
    <source>
        <dbReference type="ARBA" id="ARBA00035861"/>
    </source>
</evidence>
<evidence type="ECO:0000256" key="7">
    <source>
        <dbReference type="ARBA" id="ARBA00022801"/>
    </source>
</evidence>
<evidence type="ECO:0000256" key="2">
    <source>
        <dbReference type="ARBA" id="ARBA00005582"/>
    </source>
</evidence>
<evidence type="ECO:0000313" key="14">
    <source>
        <dbReference type="EMBL" id="NYE93789.1"/>
    </source>
</evidence>
<dbReference type="Pfam" id="PF00293">
    <property type="entry name" value="NUDIX"/>
    <property type="match status" value="1"/>
</dbReference>
<keyword evidence="9" id="KW-0234">DNA repair</keyword>
<dbReference type="GO" id="GO:0044715">
    <property type="term" value="F:8-oxo-dGDP phosphatase activity"/>
    <property type="evidence" value="ECO:0007669"/>
    <property type="project" value="TreeGrafter"/>
</dbReference>
<protein>
    <recommendedName>
        <fullName evidence="11">8-oxo-dGTP diphosphatase</fullName>
        <ecNumber evidence="11">3.6.1.55</ecNumber>
    </recommendedName>
</protein>
<dbReference type="PANTHER" id="PTHR47707:SF1">
    <property type="entry name" value="NUDIX HYDROLASE FAMILY PROTEIN"/>
    <property type="match status" value="1"/>
</dbReference>
<dbReference type="InterPro" id="IPR000086">
    <property type="entry name" value="NUDIX_hydrolase_dom"/>
</dbReference>
<evidence type="ECO:0000256" key="8">
    <source>
        <dbReference type="ARBA" id="ARBA00022842"/>
    </source>
</evidence>
<evidence type="ECO:0000256" key="9">
    <source>
        <dbReference type="ARBA" id="ARBA00023204"/>
    </source>
</evidence>
<dbReference type="SUPFAM" id="SSF55811">
    <property type="entry name" value="Nudix"/>
    <property type="match status" value="1"/>
</dbReference>
<comment type="catalytic activity">
    <reaction evidence="10">
        <text>8-oxo-dGTP + H2O = 8-oxo-dGMP + diphosphate + H(+)</text>
        <dbReference type="Rhea" id="RHEA:31575"/>
        <dbReference type="ChEBI" id="CHEBI:15377"/>
        <dbReference type="ChEBI" id="CHEBI:15378"/>
        <dbReference type="ChEBI" id="CHEBI:33019"/>
        <dbReference type="ChEBI" id="CHEBI:63224"/>
        <dbReference type="ChEBI" id="CHEBI:77896"/>
        <dbReference type="EC" id="3.6.1.55"/>
    </reaction>
</comment>
<dbReference type="InterPro" id="IPR047127">
    <property type="entry name" value="MutT-like"/>
</dbReference>
<evidence type="ECO:0000256" key="5">
    <source>
        <dbReference type="ARBA" id="ARBA00022723"/>
    </source>
</evidence>
<dbReference type="PROSITE" id="PS51462">
    <property type="entry name" value="NUDIX"/>
    <property type="match status" value="1"/>
</dbReference>
<evidence type="ECO:0000313" key="15">
    <source>
        <dbReference type="Proteomes" id="UP000521748"/>
    </source>
</evidence>
<dbReference type="InterPro" id="IPR015797">
    <property type="entry name" value="NUDIX_hydrolase-like_dom_sf"/>
</dbReference>
<dbReference type="PROSITE" id="PS00893">
    <property type="entry name" value="NUDIX_BOX"/>
    <property type="match status" value="1"/>
</dbReference>
<dbReference type="PANTHER" id="PTHR47707">
    <property type="entry name" value="8-OXO-DGTP DIPHOSPHATASE"/>
    <property type="match status" value="1"/>
</dbReference>
<reference evidence="14 15" key="1">
    <citation type="submission" date="2020-07" db="EMBL/GenBank/DDBJ databases">
        <title>Sequencing the genomes of 1000 actinobacteria strains.</title>
        <authorList>
            <person name="Klenk H.-P."/>
        </authorList>
    </citation>
    <scope>NUCLEOTIDE SEQUENCE [LARGE SCALE GENOMIC DNA]</scope>
    <source>
        <strain evidence="14 15">DSM 102047</strain>
    </source>
</reference>
<keyword evidence="4" id="KW-0235">DNA replication</keyword>
<comment type="cofactor">
    <cofactor evidence="1">
        <name>Mg(2+)</name>
        <dbReference type="ChEBI" id="CHEBI:18420"/>
    </cofactor>
</comment>
<dbReference type="GO" id="GO:0044716">
    <property type="term" value="F:8-oxo-GDP phosphatase activity"/>
    <property type="evidence" value="ECO:0007669"/>
    <property type="project" value="TreeGrafter"/>
</dbReference>
<dbReference type="InterPro" id="IPR020476">
    <property type="entry name" value="Nudix_hydrolase"/>
</dbReference>
<comment type="similarity">
    <text evidence="2 12">Belongs to the Nudix hydrolase family.</text>
</comment>
<evidence type="ECO:0000256" key="11">
    <source>
        <dbReference type="ARBA" id="ARBA00038905"/>
    </source>
</evidence>
<name>A0A7Y9LQL5_9MICC</name>
<proteinExistence type="inferred from homology"/>
<dbReference type="PRINTS" id="PR00502">
    <property type="entry name" value="NUDIXFAMILY"/>
</dbReference>
<organism evidence="14 15">
    <name type="scientific">Psychromicrobium silvestre</name>
    <dbReference type="NCBI Taxonomy" id="1645614"/>
    <lineage>
        <taxon>Bacteria</taxon>
        <taxon>Bacillati</taxon>
        <taxon>Actinomycetota</taxon>
        <taxon>Actinomycetes</taxon>
        <taxon>Micrococcales</taxon>
        <taxon>Micrococcaceae</taxon>
        <taxon>Psychromicrobium</taxon>
    </lineage>
</organism>
<keyword evidence="6" id="KW-0227">DNA damage</keyword>
<feature type="domain" description="Nudix hydrolase" evidence="13">
    <location>
        <begin position="2"/>
        <end position="151"/>
    </location>
</feature>
<accession>A0A7Y9LQL5</accession>
<dbReference type="GO" id="GO:0006260">
    <property type="term" value="P:DNA replication"/>
    <property type="evidence" value="ECO:0007669"/>
    <property type="project" value="UniProtKB-KW"/>
</dbReference>
<dbReference type="GO" id="GO:0046872">
    <property type="term" value="F:metal ion binding"/>
    <property type="evidence" value="ECO:0007669"/>
    <property type="project" value="UniProtKB-KW"/>
</dbReference>
<keyword evidence="5" id="KW-0479">Metal-binding</keyword>
<keyword evidence="7 12" id="KW-0378">Hydrolase</keyword>
<evidence type="ECO:0000256" key="12">
    <source>
        <dbReference type="RuleBase" id="RU003476"/>
    </source>
</evidence>
<dbReference type="CDD" id="cd03425">
    <property type="entry name" value="NUDIX_MutT_NudA_like"/>
    <property type="match status" value="1"/>
</dbReference>